<dbReference type="Gene3D" id="3.40.50.150">
    <property type="entry name" value="Vaccinia Virus protein VP39"/>
    <property type="match status" value="1"/>
</dbReference>
<protein>
    <submittedName>
        <fullName evidence="5">Trans-aconitate methyltransferase</fullName>
    </submittedName>
</protein>
<dbReference type="SMART" id="SM00650">
    <property type="entry name" value="rADc"/>
    <property type="match status" value="1"/>
</dbReference>
<evidence type="ECO:0000256" key="1">
    <source>
        <dbReference type="ARBA" id="ARBA00022603"/>
    </source>
</evidence>
<evidence type="ECO:0000259" key="4">
    <source>
        <dbReference type="SMART" id="SM00650"/>
    </source>
</evidence>
<comment type="caution">
    <text evidence="5">The sequence shown here is derived from an EMBL/GenBank/DDBJ whole genome shotgun (WGS) entry which is preliminary data.</text>
</comment>
<keyword evidence="3" id="KW-0949">S-adenosyl-L-methionine</keyword>
<organism evidence="5 6">
    <name type="scientific">Edaphobacter aggregans</name>
    <dbReference type="NCBI Taxonomy" id="570835"/>
    <lineage>
        <taxon>Bacteria</taxon>
        <taxon>Pseudomonadati</taxon>
        <taxon>Acidobacteriota</taxon>
        <taxon>Terriglobia</taxon>
        <taxon>Terriglobales</taxon>
        <taxon>Acidobacteriaceae</taxon>
        <taxon>Edaphobacter</taxon>
    </lineage>
</organism>
<proteinExistence type="predicted"/>
<dbReference type="InterPro" id="IPR020598">
    <property type="entry name" value="rRNA_Ade_methylase_Trfase_N"/>
</dbReference>
<dbReference type="InterPro" id="IPR041698">
    <property type="entry name" value="Methyltransf_25"/>
</dbReference>
<evidence type="ECO:0000313" key="5">
    <source>
        <dbReference type="EMBL" id="RSL19294.1"/>
    </source>
</evidence>
<name>A0A428MQY1_9BACT</name>
<dbReference type="RefSeq" id="WP_125487535.1">
    <property type="nucleotide sequence ID" value="NZ_RSDW01000001.1"/>
</dbReference>
<dbReference type="GO" id="GO:0000179">
    <property type="term" value="F:rRNA (adenine-N6,N6-)-dimethyltransferase activity"/>
    <property type="evidence" value="ECO:0007669"/>
    <property type="project" value="InterPro"/>
</dbReference>
<gene>
    <name evidence="5" type="ORF">EDE15_4956</name>
</gene>
<dbReference type="OrthoDB" id="9760689at2"/>
<dbReference type="Pfam" id="PF13649">
    <property type="entry name" value="Methyltransf_25"/>
    <property type="match status" value="1"/>
</dbReference>
<evidence type="ECO:0000256" key="2">
    <source>
        <dbReference type="ARBA" id="ARBA00022679"/>
    </source>
</evidence>
<feature type="domain" description="Ribosomal RNA adenine methylase transferase N-terminal" evidence="4">
    <location>
        <begin position="32"/>
        <end position="181"/>
    </location>
</feature>
<dbReference type="AlphaFoldDB" id="A0A428MQY1"/>
<evidence type="ECO:0000313" key="6">
    <source>
        <dbReference type="Proteomes" id="UP000269669"/>
    </source>
</evidence>
<dbReference type="PANTHER" id="PTHR43861:SF1">
    <property type="entry name" value="TRANS-ACONITATE 2-METHYLTRANSFERASE"/>
    <property type="match status" value="1"/>
</dbReference>
<keyword evidence="6" id="KW-1185">Reference proteome</keyword>
<keyword evidence="1 5" id="KW-0489">Methyltransferase</keyword>
<dbReference type="CDD" id="cd02440">
    <property type="entry name" value="AdoMet_MTases"/>
    <property type="match status" value="1"/>
</dbReference>
<dbReference type="Proteomes" id="UP000269669">
    <property type="component" value="Unassembled WGS sequence"/>
</dbReference>
<dbReference type="EMBL" id="RSDW01000001">
    <property type="protein sequence ID" value="RSL19294.1"/>
    <property type="molecule type" value="Genomic_DNA"/>
</dbReference>
<dbReference type="PANTHER" id="PTHR43861">
    <property type="entry name" value="TRANS-ACONITATE 2-METHYLTRANSFERASE-RELATED"/>
    <property type="match status" value="1"/>
</dbReference>
<keyword evidence="2 5" id="KW-0808">Transferase</keyword>
<accession>A0A428MQY1</accession>
<dbReference type="SUPFAM" id="SSF53335">
    <property type="entry name" value="S-adenosyl-L-methionine-dependent methyltransferases"/>
    <property type="match status" value="1"/>
</dbReference>
<sequence length="263" mass="27967">MEDTQAQPTATPKGQTWNTAAYAANGRFVATLATDVVDLLAPQPGETILDVGCGDGALTEQLAATGAIVTGVDNSPAMLEAARTRGLNVELHSADALPYENQFDAVFSNAALHWLPAAKHPAILTGIHRALHPTGRFVAEMGGQGNIAAIRTALQTVLAPYGIDAEAHAASFYPAPAVYRRLLEAAGFTVQSIELIPRPTPLPNGMDSWLNTFRNGVLDRLSPNDRTAALSRTVALLEPILRDADGNWAADYVRLRFHATAKP</sequence>
<evidence type="ECO:0000256" key="3">
    <source>
        <dbReference type="ARBA" id="ARBA00022691"/>
    </source>
</evidence>
<reference evidence="5 6" key="1">
    <citation type="submission" date="2018-12" db="EMBL/GenBank/DDBJ databases">
        <title>Sequencing of bacterial isolates from soil warming experiment in Harvard Forest, Massachusetts, USA.</title>
        <authorList>
            <person name="Deangelis K."/>
        </authorList>
    </citation>
    <scope>NUCLEOTIDE SEQUENCE [LARGE SCALE GENOMIC DNA]</scope>
    <source>
        <strain evidence="5 6">EB153</strain>
    </source>
</reference>
<dbReference type="InterPro" id="IPR029063">
    <property type="entry name" value="SAM-dependent_MTases_sf"/>
</dbReference>